<keyword evidence="4" id="KW-1185">Reference proteome</keyword>
<keyword evidence="2" id="KW-0812">Transmembrane</keyword>
<keyword evidence="1" id="KW-0175">Coiled coil</keyword>
<dbReference type="AlphaFoldDB" id="A0A9E9C5G7"/>
<dbReference type="EMBL" id="CP113797">
    <property type="protein sequence ID" value="WAL58159.1"/>
    <property type="molecule type" value="Genomic_DNA"/>
</dbReference>
<feature type="transmembrane region" description="Helical" evidence="2">
    <location>
        <begin position="131"/>
        <end position="150"/>
    </location>
</feature>
<dbReference type="KEGG" id="tsin:OXH18_13260"/>
<dbReference type="RefSeq" id="WP_268607556.1">
    <property type="nucleotide sequence ID" value="NZ_CP113797.1"/>
</dbReference>
<evidence type="ECO:0000256" key="1">
    <source>
        <dbReference type="SAM" id="Coils"/>
    </source>
</evidence>
<gene>
    <name evidence="3" type="ORF">OXH18_13260</name>
</gene>
<proteinExistence type="predicted"/>
<evidence type="ECO:0000313" key="3">
    <source>
        <dbReference type="EMBL" id="WAL58159.1"/>
    </source>
</evidence>
<protein>
    <submittedName>
        <fullName evidence="3">MFS transporter</fullName>
    </submittedName>
</protein>
<dbReference type="Proteomes" id="UP001163152">
    <property type="component" value="Chromosome"/>
</dbReference>
<feature type="coiled-coil region" evidence="1">
    <location>
        <begin position="982"/>
        <end position="1024"/>
    </location>
</feature>
<sequence length="1052" mass="118299">MVEITTIFKGLSISMFQIAQAPVIQEPIPRTAPPEAASILISGPQFFIALLSGLLLAFAFQLVFTNLSVAAGISILGRSSNSSSQDNDGGGISVRKISFAVGIWTLITVTLALFAACFLAVQLSLVTSGNLGAIIGLVIWAAYFSLLVWFSSTTVSSLIGSVVNAATSGFQSILGTATAVIGSQAAKRQAVSTAEAVASAVRNELGAGIDPASIRRSIEDYFQRLQLPGFDFHRIRQDLVDLLNDPDIQTLAEDDRLRHIDRQTFLDLISKRTDFSREEVNRLADLLEGAWRQALGQRRRPDSTAELVDYLRSTQSGQLKVEELNAKIDRLLAEREQGRATQTDTGRGMAALPSSGQGIMQQTLQFGMNTLIGLLVGRTDLSDLDLQKILNRLQAAPERLSEQRDKLLDQVQGATESQYSPIRTDVEHYLMNAYSWQMTPERVAKEFRDVLYDPDADPAAVADQLSQLDRNYFVERLSSRGVFTQDKIQQLADTLNAVRLEVIAAARLAKEREIALDLRQRVGTYLTLTPRDQLHGDEDGILPAFKALLQDEEAEYETLRLRLSSYDRDTLRQILWQRADLTPEETETILNYLEATRDRVLWESQSFDEQAKQQLSLAQQKLEDYLRNTGKAELNPEGIKRDLQLLISDPQLGLSSLRNRAAHVDRDTLVQLLRQREDISEAEAYQIVDQIETNWRSLLSSPRVLTEQVKAQYDQTLNSIADYLRRTNLEELNPEGIQRDLTTLLEDPKEGTLALRRRLSQIDRQTLVRLLGQREGMSEAQVNHTIDQLQEGINRIIKSPRRLALRAQQQVMDFEASIEDYLRNTDKEELNPEGIKRDFSLLLQSPQLGLQSLSDRLSRFDRSTLVALLAQRPDMTPEEANRVVMQIESVRDQVLDQMRQIQYRIQSVIDRIFARIRDYLNSLNRPELNYEGIRQDIRTLFDDPQAGFEALRQRLSEFDRGTLVALLSSRKDISEADANRLIDQVESARNSVLQRAERIQTEAQQRLEEVKYQAQRQVEETRKAAATAAWWLFLTALVSAAAAAGAGALAAI</sequence>
<feature type="transmembrane region" description="Helical" evidence="2">
    <location>
        <begin position="1028"/>
        <end position="1051"/>
    </location>
</feature>
<organism evidence="3 4">
    <name type="scientific">Thermocoleostomius sinensis A174</name>
    <dbReference type="NCBI Taxonomy" id="2016057"/>
    <lineage>
        <taxon>Bacteria</taxon>
        <taxon>Bacillati</taxon>
        <taxon>Cyanobacteriota</taxon>
        <taxon>Cyanophyceae</taxon>
        <taxon>Oculatellales</taxon>
        <taxon>Oculatellaceae</taxon>
        <taxon>Thermocoleostomius</taxon>
    </lineage>
</organism>
<reference evidence="3" key="1">
    <citation type="submission" date="2022-12" db="EMBL/GenBank/DDBJ databases">
        <title>Polyphasic identification of a Novel Hot-Spring Cyanobacterium Ocullathermofonsia sinensis gen nov. sp. nov. and Genomic Insights on its Adaptations to the Thermal Habitat.</title>
        <authorList>
            <person name="Daroch M."/>
            <person name="Tang J."/>
            <person name="Jiang Y."/>
        </authorList>
    </citation>
    <scope>NUCLEOTIDE SEQUENCE</scope>
    <source>
        <strain evidence="3">PKUAC-SCTA174</strain>
    </source>
</reference>
<accession>A0A9E9C5G7</accession>
<keyword evidence="2" id="KW-0472">Membrane</keyword>
<name>A0A9E9C5G7_9CYAN</name>
<evidence type="ECO:0000313" key="4">
    <source>
        <dbReference type="Proteomes" id="UP001163152"/>
    </source>
</evidence>
<feature type="transmembrane region" description="Helical" evidence="2">
    <location>
        <begin position="46"/>
        <end position="77"/>
    </location>
</feature>
<evidence type="ECO:0000256" key="2">
    <source>
        <dbReference type="SAM" id="Phobius"/>
    </source>
</evidence>
<feature type="transmembrane region" description="Helical" evidence="2">
    <location>
        <begin position="97"/>
        <end position="119"/>
    </location>
</feature>
<keyword evidence="2" id="KW-1133">Transmembrane helix</keyword>